<dbReference type="InterPro" id="IPR023198">
    <property type="entry name" value="PGP-like_dom2"/>
</dbReference>
<dbReference type="SUPFAM" id="SSF56784">
    <property type="entry name" value="HAD-like"/>
    <property type="match status" value="1"/>
</dbReference>
<dbReference type="GO" id="GO:0008967">
    <property type="term" value="F:phosphoglycolate phosphatase activity"/>
    <property type="evidence" value="ECO:0007669"/>
    <property type="project" value="TreeGrafter"/>
</dbReference>
<dbReference type="GO" id="GO:0006281">
    <property type="term" value="P:DNA repair"/>
    <property type="evidence" value="ECO:0007669"/>
    <property type="project" value="TreeGrafter"/>
</dbReference>
<protein>
    <submittedName>
        <fullName evidence="1">HAD hydrolase-like protein</fullName>
    </submittedName>
</protein>
<dbReference type="Pfam" id="PF13419">
    <property type="entry name" value="HAD_2"/>
    <property type="match status" value="1"/>
</dbReference>
<dbReference type="SFLD" id="SFLDG01129">
    <property type="entry name" value="C1.5:_HAD__Beta-PGM__Phosphata"/>
    <property type="match status" value="1"/>
</dbReference>
<dbReference type="Gene3D" id="1.10.150.240">
    <property type="entry name" value="Putative phosphatase, domain 2"/>
    <property type="match status" value="1"/>
</dbReference>
<organism evidence="1 2">
    <name type="scientific">Candidatus Avoscillospira stercoripullorum</name>
    <dbReference type="NCBI Taxonomy" id="2840709"/>
    <lineage>
        <taxon>Bacteria</taxon>
        <taxon>Bacillati</taxon>
        <taxon>Bacillota</taxon>
        <taxon>Clostridia</taxon>
        <taxon>Eubacteriales</taxon>
        <taxon>Oscillospiraceae</taxon>
        <taxon>Oscillospiraceae incertae sedis</taxon>
        <taxon>Candidatus Avoscillospira</taxon>
    </lineage>
</organism>
<dbReference type="InterPro" id="IPR050155">
    <property type="entry name" value="HAD-like_hydrolase_sf"/>
</dbReference>
<reference evidence="1" key="2">
    <citation type="journal article" date="2021" name="PeerJ">
        <title>Extensive microbial diversity within the chicken gut microbiome revealed by metagenomics and culture.</title>
        <authorList>
            <person name="Gilroy R."/>
            <person name="Ravi A."/>
            <person name="Getino M."/>
            <person name="Pursley I."/>
            <person name="Horton D.L."/>
            <person name="Alikhan N.F."/>
            <person name="Baker D."/>
            <person name="Gharbi K."/>
            <person name="Hall N."/>
            <person name="Watson M."/>
            <person name="Adriaenssens E.M."/>
            <person name="Foster-Nyarko E."/>
            <person name="Jarju S."/>
            <person name="Secka A."/>
            <person name="Antonio M."/>
            <person name="Oren A."/>
            <person name="Chaudhuri R.R."/>
            <person name="La Ragione R."/>
            <person name="Hildebrand F."/>
            <person name="Pallen M.J."/>
        </authorList>
    </citation>
    <scope>NUCLEOTIDE SEQUENCE</scope>
    <source>
        <strain evidence="1">ChiHjej9B8-7071</strain>
    </source>
</reference>
<dbReference type="PANTHER" id="PTHR43434">
    <property type="entry name" value="PHOSPHOGLYCOLATE PHOSPHATASE"/>
    <property type="match status" value="1"/>
</dbReference>
<dbReference type="SFLD" id="SFLDS00003">
    <property type="entry name" value="Haloacid_Dehalogenase"/>
    <property type="match status" value="1"/>
</dbReference>
<dbReference type="Gene3D" id="3.40.50.1000">
    <property type="entry name" value="HAD superfamily/HAD-like"/>
    <property type="match status" value="1"/>
</dbReference>
<keyword evidence="1" id="KW-0378">Hydrolase</keyword>
<dbReference type="Proteomes" id="UP000824258">
    <property type="component" value="Unassembled WGS sequence"/>
</dbReference>
<name>A0A9D1A6Z1_9FIRM</name>
<gene>
    <name evidence="1" type="ORF">IAA70_01760</name>
</gene>
<reference evidence="1" key="1">
    <citation type="submission" date="2020-10" db="EMBL/GenBank/DDBJ databases">
        <authorList>
            <person name="Gilroy R."/>
        </authorList>
    </citation>
    <scope>NUCLEOTIDE SEQUENCE</scope>
    <source>
        <strain evidence="1">ChiHjej9B8-7071</strain>
    </source>
</reference>
<sequence>MLRYPCLVLDHDDTTVDSTRAVNYPQFCEAMARFRPQMEISEAQFFRYCFDPGFYGMCEQVLRYTPEEMEAHVAMWKEYHKTHHPQFFPGIPEILRRQRAEGGRYCVVSHSEADVILAAYDRAGVPRPDLVLGAEQPPEHRKPAPWPLQEIMRRFSLEAKDLLMVDDMPHGGVMARAVGVDFACAGWYGMLPDIEENMRRQCDFFFSTVEAFARFLFGDENAIAE</sequence>
<comment type="caution">
    <text evidence="1">The sequence shown here is derived from an EMBL/GenBank/DDBJ whole genome shotgun (WGS) entry which is preliminary data.</text>
</comment>
<dbReference type="EMBL" id="DVGD01000049">
    <property type="protein sequence ID" value="HIR09111.1"/>
    <property type="molecule type" value="Genomic_DNA"/>
</dbReference>
<evidence type="ECO:0000313" key="2">
    <source>
        <dbReference type="Proteomes" id="UP000824258"/>
    </source>
</evidence>
<dbReference type="InterPro" id="IPR041492">
    <property type="entry name" value="HAD_2"/>
</dbReference>
<dbReference type="PANTHER" id="PTHR43434:SF1">
    <property type="entry name" value="PHOSPHOGLYCOLATE PHOSPHATASE"/>
    <property type="match status" value="1"/>
</dbReference>
<evidence type="ECO:0000313" key="1">
    <source>
        <dbReference type="EMBL" id="HIR09111.1"/>
    </source>
</evidence>
<dbReference type="AlphaFoldDB" id="A0A9D1A6Z1"/>
<dbReference type="InterPro" id="IPR023214">
    <property type="entry name" value="HAD_sf"/>
</dbReference>
<accession>A0A9D1A6Z1</accession>
<dbReference type="InterPro" id="IPR036412">
    <property type="entry name" value="HAD-like_sf"/>
</dbReference>
<proteinExistence type="predicted"/>